<dbReference type="Pfam" id="PF13560">
    <property type="entry name" value="HTH_31"/>
    <property type="match status" value="1"/>
</dbReference>
<sequence>MLDLTAVQVAERADISRDTLRRLEHGDPGVSWGTVLAVARALGALDRLVDALDPFETDLGRARAAQRIPRRVRH</sequence>
<dbReference type="EMBL" id="PVTI01000051">
    <property type="protein sequence ID" value="PRY48359.1"/>
    <property type="molecule type" value="Genomic_DNA"/>
</dbReference>
<evidence type="ECO:0000313" key="1">
    <source>
        <dbReference type="EMBL" id="PRY48359.1"/>
    </source>
</evidence>
<dbReference type="Proteomes" id="UP000237822">
    <property type="component" value="Unassembled WGS sequence"/>
</dbReference>
<dbReference type="InterPro" id="IPR010982">
    <property type="entry name" value="Lambda_DNA-bd_dom_sf"/>
</dbReference>
<organism evidence="1 2">
    <name type="scientific">Knoellia remsis</name>
    <dbReference type="NCBI Taxonomy" id="407159"/>
    <lineage>
        <taxon>Bacteria</taxon>
        <taxon>Bacillati</taxon>
        <taxon>Actinomycetota</taxon>
        <taxon>Actinomycetes</taxon>
        <taxon>Micrococcales</taxon>
        <taxon>Intrasporangiaceae</taxon>
        <taxon>Knoellia</taxon>
    </lineage>
</organism>
<proteinExistence type="predicted"/>
<gene>
    <name evidence="1" type="ORF">BCF74_1516</name>
</gene>
<protein>
    <submittedName>
        <fullName evidence="1">Helix-turn-helix protein</fullName>
    </submittedName>
</protein>
<accession>A0A2T0TRS7</accession>
<dbReference type="SUPFAM" id="SSF47413">
    <property type="entry name" value="lambda repressor-like DNA-binding domains"/>
    <property type="match status" value="1"/>
</dbReference>
<dbReference type="CDD" id="cd00093">
    <property type="entry name" value="HTH_XRE"/>
    <property type="match status" value="1"/>
</dbReference>
<dbReference type="InterPro" id="IPR001387">
    <property type="entry name" value="Cro/C1-type_HTH"/>
</dbReference>
<keyword evidence="2" id="KW-1185">Reference proteome</keyword>
<reference evidence="1 2" key="1">
    <citation type="submission" date="2018-03" db="EMBL/GenBank/DDBJ databases">
        <title>Genomic Encyclopedia of Archaeal and Bacterial Type Strains, Phase II (KMG-II): from individual species to whole genera.</title>
        <authorList>
            <person name="Goeker M."/>
        </authorList>
    </citation>
    <scope>NUCLEOTIDE SEQUENCE [LARGE SCALE GENOMIC DNA]</scope>
    <source>
        <strain evidence="1 2">ATCC BAA-1496</strain>
    </source>
</reference>
<name>A0A2T0TRS7_9MICO</name>
<dbReference type="Gene3D" id="1.10.260.40">
    <property type="entry name" value="lambda repressor-like DNA-binding domains"/>
    <property type="match status" value="1"/>
</dbReference>
<comment type="caution">
    <text evidence="1">The sequence shown here is derived from an EMBL/GenBank/DDBJ whole genome shotgun (WGS) entry which is preliminary data.</text>
</comment>
<dbReference type="AlphaFoldDB" id="A0A2T0TRS7"/>
<dbReference type="GO" id="GO:0003677">
    <property type="term" value="F:DNA binding"/>
    <property type="evidence" value="ECO:0007669"/>
    <property type="project" value="InterPro"/>
</dbReference>
<evidence type="ECO:0000313" key="2">
    <source>
        <dbReference type="Proteomes" id="UP000237822"/>
    </source>
</evidence>